<dbReference type="PANTHER" id="PTHR12609">
    <property type="entry name" value="MICROTUBULE ASSOCIATED PROTEIN XMAP215"/>
    <property type="match status" value="1"/>
</dbReference>
<dbReference type="InterPro" id="IPR011989">
    <property type="entry name" value="ARM-like"/>
</dbReference>
<proteinExistence type="inferred from homology"/>
<dbReference type="Proteomes" id="UP001158576">
    <property type="component" value="Chromosome XSR"/>
</dbReference>
<feature type="compositionally biased region" description="Basic and acidic residues" evidence="7">
    <location>
        <begin position="559"/>
        <end position="571"/>
    </location>
</feature>
<keyword evidence="2" id="KW-0963">Cytoplasm</keyword>
<feature type="repeat" description="HEAT" evidence="6">
    <location>
        <begin position="1017"/>
        <end position="1054"/>
    </location>
</feature>
<feature type="domain" description="TOG" evidence="8">
    <location>
        <begin position="1"/>
        <end position="227"/>
    </location>
</feature>
<keyword evidence="3" id="KW-0677">Repeat</keyword>
<dbReference type="Gene3D" id="1.25.10.10">
    <property type="entry name" value="Leucine-rich Repeat Variant"/>
    <property type="match status" value="4"/>
</dbReference>
<feature type="domain" description="TOG" evidence="8">
    <location>
        <begin position="279"/>
        <end position="518"/>
    </location>
</feature>
<comment type="subcellular location">
    <subcellularLocation>
        <location evidence="1">Cytoplasm</location>
        <location evidence="1">Cytoskeleton</location>
    </subcellularLocation>
</comment>
<comment type="similarity">
    <text evidence="5">Belongs to the TOG/XMAP215 family.</text>
</comment>
<sequence>MGDQEEDLSKLATFDLVQHSNWKGRKMGYERLLKEVPTYVLEPEKLKKFCPLLKGLVSEKNELSRILSSELAFLILESAETKTVAKHVSSVVDGVINNCFSSKPKTKQNGVDCVMQFIEHEKHAEACAGLLEGVKNKNPKVVTAAVETLNQALCEFGPKVVQLKPLFDELPKLFQHRDKNVRNATKDFFVEAYCWVGAAVKSQLEKIPKIEQNIKECEDAWKDMKSKSKPTRFFKRLQAEKEAEAATVNEAGDAGEACEEAANEEAFAQDAWEYAPKIDLGEIKSVKYGEDKLSFADAMASKKWKDRGAALDKLMEILKIDKDTIIKVPKGDYIALITDLKVVIKKDTNVLLISKALKIVKALADGMRMGFSQYGAILLPEIIARFKEKKAAVLEVARAAADSIALVTKFPDSSMELVLSSLEDKNPGVRAETMSYIFRNARPKTIKFQKTVIKEFLTKVTKNIEHSDKGVREAAYRVLALMSTKLDAKIMNTFTADFKDDRMKLYEDAKAELAKAPAQQIIQASPATSAASAPPKKVPPPVKKVPSKSKTAPMKKAKKVPDKRKCPKENSGDAGPPLEPEIDELAAVDICNELYGEATIKKVQDKIWKVRLEGLQELFQKAEIEAPEEIKTQAILKTLSLAPGFKDSNFQCNQEKFKIIKVAVRNPKLSDTSINIVFGYCLDKIADPKCSAGSKESLSSMADSVSLAHLAPRVLCEGNKLKSVKNVAECWRWFSDALPQFGFGKLELKVIIEEAVKALGNTNAIVRSNAVDAIAALIRYVPQLRPKFDDQKEAIKAQIDSAVAKFDGPPPAPTRGPVLKALVAKSDNNEDDNNAVNEDAEEDDLIPRESISSSFTQDLLDKLGDKNWKLRKEALEEVKTIFDKNKFIAPDLGDLPLPLCKRLVDVNKVLVQMAFEITSAIPASLGAKGARAHCRTFTVAIIGALNDSKVQIREKGISALEAWLKEAPLSYWFDDSNSIAELLSDAKKVHLRYTFLSWLSDHLATAKKLSSSSLSACLPHLYNCLEDRDAKVREAATKSLVSFMIHLGFPKMVKACGTNQKVRLELEKAREALPKVEVKAEVINPDVLMTTKDCGSPPTKKTKKSEEKTSTEKVEKKPEKKTLKKSKSSSRSLKLDKDDIGEIITGTEKAKDKRRLEDRKKKTLTCRLGGGLRSPPSHLDLEVE</sequence>
<feature type="compositionally biased region" description="Basic and acidic residues" evidence="7">
    <location>
        <begin position="1104"/>
        <end position="1121"/>
    </location>
</feature>
<evidence type="ECO:0000256" key="1">
    <source>
        <dbReference type="ARBA" id="ARBA00004245"/>
    </source>
</evidence>
<feature type="region of interest" description="Disordered" evidence="7">
    <location>
        <begin position="524"/>
        <end position="579"/>
    </location>
</feature>
<dbReference type="InterPro" id="IPR021133">
    <property type="entry name" value="HEAT_type_2"/>
</dbReference>
<feature type="compositionally biased region" description="Low complexity" evidence="7">
    <location>
        <begin position="524"/>
        <end position="535"/>
    </location>
</feature>
<dbReference type="PROSITE" id="PS50077">
    <property type="entry name" value="HEAT_REPEAT"/>
    <property type="match status" value="1"/>
</dbReference>
<evidence type="ECO:0000256" key="6">
    <source>
        <dbReference type="PROSITE-ProRule" id="PRU00103"/>
    </source>
</evidence>
<evidence type="ECO:0000256" key="3">
    <source>
        <dbReference type="ARBA" id="ARBA00022737"/>
    </source>
</evidence>
<evidence type="ECO:0000256" key="2">
    <source>
        <dbReference type="ARBA" id="ARBA00022490"/>
    </source>
</evidence>
<evidence type="ECO:0000256" key="4">
    <source>
        <dbReference type="ARBA" id="ARBA00023212"/>
    </source>
</evidence>
<dbReference type="InterPro" id="IPR016024">
    <property type="entry name" value="ARM-type_fold"/>
</dbReference>
<feature type="domain" description="TOG" evidence="8">
    <location>
        <begin position="589"/>
        <end position="812"/>
    </location>
</feature>
<gene>
    <name evidence="9" type="ORF">OKIOD_LOCUS5828</name>
</gene>
<dbReference type="Pfam" id="PF21041">
    <property type="entry name" value="XMAP215_CLASP_TOG"/>
    <property type="match status" value="4"/>
</dbReference>
<keyword evidence="4" id="KW-0206">Cytoskeleton</keyword>
<feature type="region of interest" description="Disordered" evidence="7">
    <location>
        <begin position="1089"/>
        <end position="1139"/>
    </location>
</feature>
<dbReference type="EMBL" id="OU015569">
    <property type="protein sequence ID" value="CAG5095632.1"/>
    <property type="molecule type" value="Genomic_DNA"/>
</dbReference>
<evidence type="ECO:0000313" key="9">
    <source>
        <dbReference type="EMBL" id="CAG5095632.1"/>
    </source>
</evidence>
<evidence type="ECO:0000313" key="10">
    <source>
        <dbReference type="Proteomes" id="UP001158576"/>
    </source>
</evidence>
<dbReference type="SMART" id="SM01349">
    <property type="entry name" value="TOG"/>
    <property type="match status" value="4"/>
</dbReference>
<evidence type="ECO:0000256" key="5">
    <source>
        <dbReference type="ARBA" id="ARBA00025722"/>
    </source>
</evidence>
<name>A0ABN7S994_OIKDI</name>
<organism evidence="9 10">
    <name type="scientific">Oikopleura dioica</name>
    <name type="common">Tunicate</name>
    <dbReference type="NCBI Taxonomy" id="34765"/>
    <lineage>
        <taxon>Eukaryota</taxon>
        <taxon>Metazoa</taxon>
        <taxon>Chordata</taxon>
        <taxon>Tunicata</taxon>
        <taxon>Appendicularia</taxon>
        <taxon>Copelata</taxon>
        <taxon>Oikopleuridae</taxon>
        <taxon>Oikopleura</taxon>
    </lineage>
</organism>
<dbReference type="InterPro" id="IPR034085">
    <property type="entry name" value="TOG"/>
</dbReference>
<accession>A0ABN7S994</accession>
<dbReference type="SUPFAM" id="SSF48371">
    <property type="entry name" value="ARM repeat"/>
    <property type="match status" value="2"/>
</dbReference>
<feature type="domain" description="TOG" evidence="8">
    <location>
        <begin position="844"/>
        <end position="1079"/>
    </location>
</feature>
<dbReference type="InterPro" id="IPR048491">
    <property type="entry name" value="XMAP215_CLASP_TOG"/>
</dbReference>
<protein>
    <submittedName>
        <fullName evidence="9">Oidioi.mRNA.OKI2018_I69.XSR.g14270.t1.cds</fullName>
    </submittedName>
</protein>
<dbReference type="InterPro" id="IPR045110">
    <property type="entry name" value="XMAP215"/>
</dbReference>
<evidence type="ECO:0000259" key="8">
    <source>
        <dbReference type="SMART" id="SM01349"/>
    </source>
</evidence>
<evidence type="ECO:0000256" key="7">
    <source>
        <dbReference type="SAM" id="MobiDB-lite"/>
    </source>
</evidence>
<reference evidence="9 10" key="1">
    <citation type="submission" date="2021-04" db="EMBL/GenBank/DDBJ databases">
        <authorList>
            <person name="Bliznina A."/>
        </authorList>
    </citation>
    <scope>NUCLEOTIDE SEQUENCE [LARGE SCALE GENOMIC DNA]</scope>
</reference>
<keyword evidence="10" id="KW-1185">Reference proteome</keyword>